<gene>
    <name evidence="3" type="ordered locus">Veis_1914</name>
</gene>
<protein>
    <submittedName>
        <fullName evidence="3">Isochorismatase hydrolase</fullName>
    </submittedName>
</protein>
<evidence type="ECO:0000256" key="1">
    <source>
        <dbReference type="ARBA" id="ARBA00022801"/>
    </source>
</evidence>
<dbReference type="SUPFAM" id="SSF52499">
    <property type="entry name" value="Isochorismatase-like hydrolases"/>
    <property type="match status" value="1"/>
</dbReference>
<dbReference type="CDD" id="cd00431">
    <property type="entry name" value="cysteine_hydrolases"/>
    <property type="match status" value="1"/>
</dbReference>
<feature type="domain" description="Isochorismatase-like" evidence="2">
    <location>
        <begin position="30"/>
        <end position="213"/>
    </location>
</feature>
<dbReference type="Pfam" id="PF00857">
    <property type="entry name" value="Isochorismatase"/>
    <property type="match status" value="1"/>
</dbReference>
<dbReference type="eggNOG" id="COG1335">
    <property type="taxonomic scope" value="Bacteria"/>
</dbReference>
<dbReference type="InterPro" id="IPR050272">
    <property type="entry name" value="Isochorismatase-like_hydrls"/>
</dbReference>
<organism evidence="3 4">
    <name type="scientific">Verminephrobacter eiseniae (strain EF01-2)</name>
    <dbReference type="NCBI Taxonomy" id="391735"/>
    <lineage>
        <taxon>Bacteria</taxon>
        <taxon>Pseudomonadati</taxon>
        <taxon>Pseudomonadota</taxon>
        <taxon>Betaproteobacteria</taxon>
        <taxon>Burkholderiales</taxon>
        <taxon>Comamonadaceae</taxon>
        <taxon>Verminephrobacter</taxon>
    </lineage>
</organism>
<keyword evidence="1 3" id="KW-0378">Hydrolase</keyword>
<dbReference type="PANTHER" id="PTHR43540">
    <property type="entry name" value="PEROXYUREIDOACRYLATE/UREIDOACRYLATE AMIDOHYDROLASE-RELATED"/>
    <property type="match status" value="1"/>
</dbReference>
<dbReference type="Gene3D" id="3.40.50.850">
    <property type="entry name" value="Isochorismatase-like"/>
    <property type="match status" value="1"/>
</dbReference>
<keyword evidence="4" id="KW-1185">Reference proteome</keyword>
<dbReference type="InterPro" id="IPR000868">
    <property type="entry name" value="Isochorismatase-like_dom"/>
</dbReference>
<dbReference type="GO" id="GO:0016787">
    <property type="term" value="F:hydrolase activity"/>
    <property type="evidence" value="ECO:0007669"/>
    <property type="project" value="UniProtKB-KW"/>
</dbReference>
<dbReference type="InterPro" id="IPR036380">
    <property type="entry name" value="Isochorismatase-like_sf"/>
</dbReference>
<evidence type="ECO:0000259" key="2">
    <source>
        <dbReference type="Pfam" id="PF00857"/>
    </source>
</evidence>
<name>A1WJ60_VEREI</name>
<evidence type="ECO:0000313" key="3">
    <source>
        <dbReference type="EMBL" id="ABM57667.1"/>
    </source>
</evidence>
<dbReference type="GeneID" id="76460511"/>
<dbReference type="PANTHER" id="PTHR43540:SF6">
    <property type="entry name" value="ISOCHORISMATASE-LIKE DOMAIN-CONTAINING PROTEIN"/>
    <property type="match status" value="1"/>
</dbReference>
<dbReference type="HOGENOM" id="CLU_068979_5_1_4"/>
<dbReference type="STRING" id="391735.Veis_1914"/>
<accession>A1WJ60</accession>
<sequence length="222" mass="22965">MSAARPPEGAHTVAEGEGTPVSAKIVAPKTALLIIDLQNDFLDANGAYARGGDTNPPALLLPGRVAAVARALKAAGGLVVASQFTLWPDAAGAPMVPPHLKALRPYLAKGDFAPGSWGQANVDALAGLVDVTISKVMYSAFFNTQLDWVLRRAGIDTVAVCGIVTNGGVASTVRDAQMRDYRTLVLADGCAAFGAKRHQTALADMRNVAEVTACAPFIDSLA</sequence>
<reference evidence="4" key="1">
    <citation type="submission" date="2006-12" db="EMBL/GenBank/DDBJ databases">
        <title>Complete sequence of chromosome 1 of Verminephrobacter eiseniae EF01-2.</title>
        <authorList>
            <person name="Copeland A."/>
            <person name="Lucas S."/>
            <person name="Lapidus A."/>
            <person name="Barry K."/>
            <person name="Detter J.C."/>
            <person name="Glavina del Rio T."/>
            <person name="Dalin E."/>
            <person name="Tice H."/>
            <person name="Pitluck S."/>
            <person name="Chertkov O."/>
            <person name="Brettin T."/>
            <person name="Bruce D."/>
            <person name="Han C."/>
            <person name="Tapia R."/>
            <person name="Gilna P."/>
            <person name="Schmutz J."/>
            <person name="Larimer F."/>
            <person name="Land M."/>
            <person name="Hauser L."/>
            <person name="Kyrpides N."/>
            <person name="Kim E."/>
            <person name="Stahl D."/>
            <person name="Richardson P."/>
        </authorList>
    </citation>
    <scope>NUCLEOTIDE SEQUENCE [LARGE SCALE GENOMIC DNA]</scope>
    <source>
        <strain evidence="4">EF01-2</strain>
    </source>
</reference>
<evidence type="ECO:0000313" key="4">
    <source>
        <dbReference type="Proteomes" id="UP000000374"/>
    </source>
</evidence>
<dbReference type="AlphaFoldDB" id="A1WJ60"/>
<dbReference type="RefSeq" id="WP_011809673.1">
    <property type="nucleotide sequence ID" value="NC_008786.1"/>
</dbReference>
<dbReference type="Proteomes" id="UP000000374">
    <property type="component" value="Chromosome"/>
</dbReference>
<dbReference type="KEGG" id="vei:Veis_1914"/>
<dbReference type="EMBL" id="CP000542">
    <property type="protein sequence ID" value="ABM57667.1"/>
    <property type="molecule type" value="Genomic_DNA"/>
</dbReference>
<proteinExistence type="predicted"/>